<dbReference type="EMBL" id="JBBJCI010000033">
    <property type="protein sequence ID" value="KAK7254018.1"/>
    <property type="molecule type" value="Genomic_DNA"/>
</dbReference>
<evidence type="ECO:0000313" key="5">
    <source>
        <dbReference type="Proteomes" id="UP001363151"/>
    </source>
</evidence>
<accession>A0ABR1GE23</accession>
<protein>
    <submittedName>
        <fullName evidence="4">Uncharacterized protein</fullName>
    </submittedName>
</protein>
<feature type="region of interest" description="Disordered" evidence="3">
    <location>
        <begin position="197"/>
        <end position="385"/>
    </location>
</feature>
<comment type="subcellular location">
    <subcellularLocation>
        <location evidence="1">Cytoplasm</location>
    </subcellularLocation>
</comment>
<feature type="compositionally biased region" description="Low complexity" evidence="3">
    <location>
        <begin position="312"/>
        <end position="335"/>
    </location>
</feature>
<feature type="compositionally biased region" description="Basic and acidic residues" evidence="3">
    <location>
        <begin position="354"/>
        <end position="369"/>
    </location>
</feature>
<feature type="compositionally biased region" description="Polar residues" evidence="3">
    <location>
        <begin position="226"/>
        <end position="237"/>
    </location>
</feature>
<feature type="compositionally biased region" description="Low complexity" evidence="3">
    <location>
        <begin position="285"/>
        <end position="302"/>
    </location>
</feature>
<organism evidence="4 5">
    <name type="scientific">Aureococcus anophagefferens</name>
    <name type="common">Harmful bloom alga</name>
    <dbReference type="NCBI Taxonomy" id="44056"/>
    <lineage>
        <taxon>Eukaryota</taxon>
        <taxon>Sar</taxon>
        <taxon>Stramenopiles</taxon>
        <taxon>Ochrophyta</taxon>
        <taxon>Pelagophyceae</taxon>
        <taxon>Pelagomonadales</taxon>
        <taxon>Pelagomonadaceae</taxon>
        <taxon>Aureococcus</taxon>
    </lineage>
</organism>
<feature type="compositionally biased region" description="Pro residues" evidence="3">
    <location>
        <begin position="261"/>
        <end position="284"/>
    </location>
</feature>
<keyword evidence="5" id="KW-1185">Reference proteome</keyword>
<evidence type="ECO:0000256" key="2">
    <source>
        <dbReference type="ARBA" id="ARBA00022490"/>
    </source>
</evidence>
<proteinExistence type="predicted"/>
<comment type="caution">
    <text evidence="4">The sequence shown here is derived from an EMBL/GenBank/DDBJ whole genome shotgun (WGS) entry which is preliminary data.</text>
</comment>
<evidence type="ECO:0000256" key="1">
    <source>
        <dbReference type="ARBA" id="ARBA00004496"/>
    </source>
</evidence>
<feature type="compositionally biased region" description="Basic residues" evidence="3">
    <location>
        <begin position="131"/>
        <end position="145"/>
    </location>
</feature>
<name>A0ABR1GE23_AURAN</name>
<dbReference type="Proteomes" id="UP001363151">
    <property type="component" value="Unassembled WGS sequence"/>
</dbReference>
<reference evidence="4 5" key="1">
    <citation type="submission" date="2024-03" db="EMBL/GenBank/DDBJ databases">
        <title>Aureococcus anophagefferens CCMP1851 and Kratosvirus quantuckense: Draft genome of a second virus-susceptible host strain in the model system.</title>
        <authorList>
            <person name="Chase E."/>
            <person name="Truchon A.R."/>
            <person name="Schepens W."/>
            <person name="Wilhelm S.W."/>
        </authorList>
    </citation>
    <scope>NUCLEOTIDE SEQUENCE [LARGE SCALE GENOMIC DNA]</scope>
    <source>
        <strain evidence="4 5">CCMP1851</strain>
    </source>
</reference>
<gene>
    <name evidence="4" type="ORF">SO694_00003752</name>
</gene>
<evidence type="ECO:0000256" key="3">
    <source>
        <dbReference type="SAM" id="MobiDB-lite"/>
    </source>
</evidence>
<feature type="region of interest" description="Disordered" evidence="3">
    <location>
        <begin position="79"/>
        <end position="156"/>
    </location>
</feature>
<evidence type="ECO:0000313" key="4">
    <source>
        <dbReference type="EMBL" id="KAK7254018.1"/>
    </source>
</evidence>
<dbReference type="InterPro" id="IPR005398">
    <property type="entry name" value="Tubby_N"/>
</dbReference>
<dbReference type="PRINTS" id="PR01574">
    <property type="entry name" value="TUBBYPROTEIN"/>
</dbReference>
<sequence>MCLATAAWAFSAGAARTLAGGALKLGDLAADGGPLVRASAALREALGAGGAAHEAYDRDNRTIYFASVPATLVADAPLTLSKPTDRRARRGRAPFRPSRSPGRRPEAGALRPRALRGRRGRAAGGGGHPAGRGRRRAPRRARPTRRGAAAGGEKKRLAAEQASFLEVTCPTGFGPGDALWVRGPDGTQVKATVRARLAAATSSSSRSRRRRAPGGDDPRADAATVVASQHPESTIDSFFQRGRSTAPGRRTRRRLHGQAAPAPPPAAPPAAPAPPRTAPPPAPPAAGAAAFGPAPSAPSTTGTPPPAPSAPPARAAAPGADADAALARRLAAENAAPPPSEADDLRVAQQLRIQLDEERRQQEARDEAFARSLAQQGPSAPPNPF</sequence>
<keyword evidence="2" id="KW-0963">Cytoplasm</keyword>